<evidence type="ECO:0000259" key="1">
    <source>
        <dbReference type="Pfam" id="PF12146"/>
    </source>
</evidence>
<gene>
    <name evidence="2" type="primary">pldB</name>
    <name evidence="2" type="ORF">GCM10008179_09540</name>
</gene>
<sequence length="322" mass="34253">MPPRSVREGLVAAPGLALPAGARSRTLTSADGVLLRSAFWKPDGAARGTVCLFHGRVEFIEKYGEVIGDLLARGFAVATLDFRGQGGSQRLLSNPLKGHVRDFAEYRADAEALMRQVVLTDCPSPYFALGHSMSAPVILSLAARQPQWFERLVLVGPMIGLPLARAGFIARGLATGLGGVGFAGAFIPSGTNRVMPLGAFEGNPVTSDPARYAVAAAVITEAPELAIASPTIGWVHAAFRAMTATASPGAPESLRTPTLIMTAGDDRIVDAVASERFARRVRGGGHLLLRGARHEIMMERDEIRDLFWAAFDAFVPGRRELA</sequence>
<dbReference type="PANTHER" id="PTHR11614">
    <property type="entry name" value="PHOSPHOLIPASE-RELATED"/>
    <property type="match status" value="1"/>
</dbReference>
<protein>
    <submittedName>
        <fullName evidence="2">Lysophospholipase</fullName>
    </submittedName>
</protein>
<dbReference type="InterPro" id="IPR051044">
    <property type="entry name" value="MAG_DAG_Lipase"/>
</dbReference>
<name>A0A9W6MUY9_9HYPH</name>
<reference evidence="2" key="2">
    <citation type="submission" date="2023-01" db="EMBL/GenBank/DDBJ databases">
        <authorList>
            <person name="Sun Q."/>
            <person name="Evtushenko L."/>
        </authorList>
    </citation>
    <scope>NUCLEOTIDE SEQUENCE</scope>
    <source>
        <strain evidence="2">VKM B-2347</strain>
    </source>
</reference>
<comment type="caution">
    <text evidence="2">The sequence shown here is derived from an EMBL/GenBank/DDBJ whole genome shotgun (WGS) entry which is preliminary data.</text>
</comment>
<dbReference type="AlphaFoldDB" id="A0A9W6MUY9"/>
<dbReference type="EMBL" id="BSFI01000004">
    <property type="protein sequence ID" value="GLK67316.1"/>
    <property type="molecule type" value="Genomic_DNA"/>
</dbReference>
<dbReference type="Pfam" id="PF12146">
    <property type="entry name" value="Hydrolase_4"/>
    <property type="match status" value="1"/>
</dbReference>
<organism evidence="2 3">
    <name type="scientific">Hansschlegelia plantiphila</name>
    <dbReference type="NCBI Taxonomy" id="374655"/>
    <lineage>
        <taxon>Bacteria</taxon>
        <taxon>Pseudomonadati</taxon>
        <taxon>Pseudomonadota</taxon>
        <taxon>Alphaproteobacteria</taxon>
        <taxon>Hyphomicrobiales</taxon>
        <taxon>Methylopilaceae</taxon>
        <taxon>Hansschlegelia</taxon>
    </lineage>
</organism>
<dbReference type="Proteomes" id="UP001143372">
    <property type="component" value="Unassembled WGS sequence"/>
</dbReference>
<evidence type="ECO:0000313" key="3">
    <source>
        <dbReference type="Proteomes" id="UP001143372"/>
    </source>
</evidence>
<keyword evidence="3" id="KW-1185">Reference proteome</keyword>
<dbReference type="SUPFAM" id="SSF53474">
    <property type="entry name" value="alpha/beta-Hydrolases"/>
    <property type="match status" value="1"/>
</dbReference>
<dbReference type="InterPro" id="IPR029058">
    <property type="entry name" value="AB_hydrolase_fold"/>
</dbReference>
<evidence type="ECO:0000313" key="2">
    <source>
        <dbReference type="EMBL" id="GLK67316.1"/>
    </source>
</evidence>
<reference evidence="2" key="1">
    <citation type="journal article" date="2014" name="Int. J. Syst. Evol. Microbiol.">
        <title>Complete genome sequence of Corynebacterium casei LMG S-19264T (=DSM 44701T), isolated from a smear-ripened cheese.</title>
        <authorList>
            <consortium name="US DOE Joint Genome Institute (JGI-PGF)"/>
            <person name="Walter F."/>
            <person name="Albersmeier A."/>
            <person name="Kalinowski J."/>
            <person name="Ruckert C."/>
        </authorList>
    </citation>
    <scope>NUCLEOTIDE SEQUENCE</scope>
    <source>
        <strain evidence="2">VKM B-2347</strain>
    </source>
</reference>
<dbReference type="InterPro" id="IPR022742">
    <property type="entry name" value="Hydrolase_4"/>
</dbReference>
<feature type="domain" description="Serine aminopeptidase S33" evidence="1">
    <location>
        <begin position="45"/>
        <end position="301"/>
    </location>
</feature>
<proteinExistence type="predicted"/>
<accession>A0A9W6MUY9</accession>
<dbReference type="Gene3D" id="3.40.50.1820">
    <property type="entry name" value="alpha/beta hydrolase"/>
    <property type="match status" value="1"/>
</dbReference>